<evidence type="ECO:0000313" key="1">
    <source>
        <dbReference type="EMBL" id="EJW97748.1"/>
    </source>
</evidence>
<dbReference type="GO" id="GO:0003677">
    <property type="term" value="F:DNA binding"/>
    <property type="evidence" value="ECO:0007669"/>
    <property type="project" value="InterPro"/>
</dbReference>
<organism evidence="1">
    <name type="scientific">gut metagenome</name>
    <dbReference type="NCBI Taxonomy" id="749906"/>
    <lineage>
        <taxon>unclassified sequences</taxon>
        <taxon>metagenomes</taxon>
        <taxon>organismal metagenomes</taxon>
    </lineage>
</organism>
<comment type="caution">
    <text evidence="1">The sequence shown here is derived from an EMBL/GenBank/DDBJ whole genome shotgun (WGS) entry which is preliminary data.</text>
</comment>
<dbReference type="InterPro" id="IPR010982">
    <property type="entry name" value="Lambda_DNA-bd_dom_sf"/>
</dbReference>
<proteinExistence type="predicted"/>
<accession>J9FTB9</accession>
<gene>
    <name evidence="1" type="ORF">EVA_14154</name>
</gene>
<sequence>MQSEHSQAIIRRFFEALKILKANKIIRGKQTFTNRHGINRWNMNTLEKDPSRDMFQSAWLAYLVQDYNISPRWLLTGEGFIFDSPSEETRCLPAANKSLIS</sequence>
<protein>
    <submittedName>
        <fullName evidence="1">Uncharacterized protein</fullName>
    </submittedName>
</protein>
<name>J9FTB9_9ZZZZ</name>
<dbReference type="EMBL" id="AMCI01004613">
    <property type="protein sequence ID" value="EJW97748.1"/>
    <property type="molecule type" value="Genomic_DNA"/>
</dbReference>
<dbReference type="Gene3D" id="1.10.260.40">
    <property type="entry name" value="lambda repressor-like DNA-binding domains"/>
    <property type="match status" value="1"/>
</dbReference>
<dbReference type="AlphaFoldDB" id="J9FTB9"/>
<reference evidence="1" key="1">
    <citation type="journal article" date="2012" name="PLoS ONE">
        <title>Gene sets for utilization of primary and secondary nutrition supplies in the distal gut of endangered iberian lynx.</title>
        <authorList>
            <person name="Alcaide M."/>
            <person name="Messina E."/>
            <person name="Richter M."/>
            <person name="Bargiela R."/>
            <person name="Peplies J."/>
            <person name="Huws S.A."/>
            <person name="Newbold C.J."/>
            <person name="Golyshin P.N."/>
            <person name="Simon M.A."/>
            <person name="Lopez G."/>
            <person name="Yakimov M.M."/>
            <person name="Ferrer M."/>
        </authorList>
    </citation>
    <scope>NUCLEOTIDE SEQUENCE</scope>
</reference>